<keyword evidence="4 6" id="KW-1133">Transmembrane helix</keyword>
<evidence type="ECO:0000256" key="3">
    <source>
        <dbReference type="ARBA" id="ARBA00022692"/>
    </source>
</evidence>
<evidence type="ECO:0000256" key="1">
    <source>
        <dbReference type="ARBA" id="ARBA00004651"/>
    </source>
</evidence>
<dbReference type="InterPro" id="IPR020846">
    <property type="entry name" value="MFS_dom"/>
</dbReference>
<sequence length="415" mass="41711">MSVSESMSVSVSESVSAAAEVRTETVPVRARWNGVTCLALGIFVIVTSEILPVGLLDPIASGFHVSAGTGGLLMTLPGLTAAVCAPLTTVAAARFDRRAVLAVFMAVLALANLTVAVAPAFWLVLVGRTLTGLVIGGYWSIGVGLSPRLVPSGSLSKATALVFAAVPVGSVVGVPLGTVLGHASGWRAPFTVLCVLSGLVCLALLRTLPPLPMLRATSGAMLAGLLRGRGTGVRSGLLVTTLVVIAHFGGYTYLAPFLRDTTGISESSVSVYLLIYGAAGILGTVVAGRTLGRSLRGTFAVSAALIAAATLLLPLLGANPFGALALLVLWGLAYGTVPACSKTWFSQAAPRLPEAAGVLFTASFQATLALGALLGGRVVDASSTRVVMVCAGGLALLTAAVVGAGIARTPDAAVS</sequence>
<dbReference type="PANTHER" id="PTHR43124:SF3">
    <property type="entry name" value="CHLORAMPHENICOL EFFLUX PUMP RV0191"/>
    <property type="match status" value="1"/>
</dbReference>
<evidence type="ECO:0000256" key="2">
    <source>
        <dbReference type="ARBA" id="ARBA00022475"/>
    </source>
</evidence>
<accession>A0ABS5L750</accession>
<dbReference type="EMBL" id="JAAFYZ010000316">
    <property type="protein sequence ID" value="MBS2554065.1"/>
    <property type="molecule type" value="Genomic_DNA"/>
</dbReference>
<dbReference type="InterPro" id="IPR036259">
    <property type="entry name" value="MFS_trans_sf"/>
</dbReference>
<feature type="transmembrane region" description="Helical" evidence="6">
    <location>
        <begin position="236"/>
        <end position="257"/>
    </location>
</feature>
<evidence type="ECO:0000256" key="4">
    <source>
        <dbReference type="ARBA" id="ARBA00022989"/>
    </source>
</evidence>
<feature type="transmembrane region" description="Helical" evidence="6">
    <location>
        <begin position="100"/>
        <end position="123"/>
    </location>
</feature>
<feature type="domain" description="Major facilitator superfamily (MFS) profile" evidence="7">
    <location>
        <begin position="34"/>
        <end position="410"/>
    </location>
</feature>
<feature type="transmembrane region" description="Helical" evidence="6">
    <location>
        <begin position="386"/>
        <end position="407"/>
    </location>
</feature>
<dbReference type="Proteomes" id="UP000730482">
    <property type="component" value="Unassembled WGS sequence"/>
</dbReference>
<feature type="transmembrane region" description="Helical" evidence="6">
    <location>
        <begin position="158"/>
        <end position="180"/>
    </location>
</feature>
<comment type="caution">
    <text evidence="8">The sequence shown here is derived from an EMBL/GenBank/DDBJ whole genome shotgun (WGS) entry which is preliminary data.</text>
</comment>
<evidence type="ECO:0000256" key="5">
    <source>
        <dbReference type="ARBA" id="ARBA00023136"/>
    </source>
</evidence>
<dbReference type="CDD" id="cd17324">
    <property type="entry name" value="MFS_NepI_like"/>
    <property type="match status" value="1"/>
</dbReference>
<name>A0ABS5L750_9ACTN</name>
<protein>
    <submittedName>
        <fullName evidence="8">MFS transporter</fullName>
    </submittedName>
</protein>
<keyword evidence="9" id="KW-1185">Reference proteome</keyword>
<dbReference type="SUPFAM" id="SSF103473">
    <property type="entry name" value="MFS general substrate transporter"/>
    <property type="match status" value="1"/>
</dbReference>
<keyword evidence="2" id="KW-1003">Cell membrane</keyword>
<comment type="subcellular location">
    <subcellularLocation>
        <location evidence="1">Cell membrane</location>
        <topology evidence="1">Multi-pass membrane protein</topology>
    </subcellularLocation>
</comment>
<gene>
    <name evidence="8" type="ORF">KGQ19_45150</name>
</gene>
<keyword evidence="3 6" id="KW-0812">Transmembrane</keyword>
<proteinExistence type="predicted"/>
<dbReference type="PROSITE" id="PS50850">
    <property type="entry name" value="MFS"/>
    <property type="match status" value="1"/>
</dbReference>
<feature type="transmembrane region" description="Helical" evidence="6">
    <location>
        <begin position="32"/>
        <end position="51"/>
    </location>
</feature>
<evidence type="ECO:0000259" key="7">
    <source>
        <dbReference type="PROSITE" id="PS50850"/>
    </source>
</evidence>
<evidence type="ECO:0000313" key="8">
    <source>
        <dbReference type="EMBL" id="MBS2554065.1"/>
    </source>
</evidence>
<dbReference type="Gene3D" id="1.20.1250.20">
    <property type="entry name" value="MFS general substrate transporter like domains"/>
    <property type="match status" value="1"/>
</dbReference>
<organism evidence="8 9">
    <name type="scientific">Catenulispora pinistramenti</name>
    <dbReference type="NCBI Taxonomy" id="2705254"/>
    <lineage>
        <taxon>Bacteria</taxon>
        <taxon>Bacillati</taxon>
        <taxon>Actinomycetota</taxon>
        <taxon>Actinomycetes</taxon>
        <taxon>Catenulisporales</taxon>
        <taxon>Catenulisporaceae</taxon>
        <taxon>Catenulispora</taxon>
    </lineage>
</organism>
<dbReference type="Pfam" id="PF07690">
    <property type="entry name" value="MFS_1"/>
    <property type="match status" value="1"/>
</dbReference>
<feature type="transmembrane region" description="Helical" evidence="6">
    <location>
        <begin position="129"/>
        <end position="146"/>
    </location>
</feature>
<keyword evidence="5 6" id="KW-0472">Membrane</keyword>
<dbReference type="PANTHER" id="PTHR43124">
    <property type="entry name" value="PURINE EFFLUX PUMP PBUE"/>
    <property type="match status" value="1"/>
</dbReference>
<feature type="transmembrane region" description="Helical" evidence="6">
    <location>
        <begin position="269"/>
        <end position="287"/>
    </location>
</feature>
<reference evidence="8 9" key="1">
    <citation type="submission" date="2020-02" db="EMBL/GenBank/DDBJ databases">
        <title>Acidophilic actinobacteria isolated from forest soil.</title>
        <authorList>
            <person name="Golinska P."/>
        </authorList>
    </citation>
    <scope>NUCLEOTIDE SEQUENCE [LARGE SCALE GENOMIC DNA]</scope>
    <source>
        <strain evidence="8 9">NL8</strain>
    </source>
</reference>
<dbReference type="RefSeq" id="WP_212021207.1">
    <property type="nucleotide sequence ID" value="NZ_JAAFYZ010000316.1"/>
</dbReference>
<feature type="transmembrane region" description="Helical" evidence="6">
    <location>
        <begin position="71"/>
        <end position="93"/>
    </location>
</feature>
<dbReference type="InterPro" id="IPR011701">
    <property type="entry name" value="MFS"/>
</dbReference>
<evidence type="ECO:0000313" key="9">
    <source>
        <dbReference type="Proteomes" id="UP000730482"/>
    </source>
</evidence>
<dbReference type="InterPro" id="IPR050189">
    <property type="entry name" value="MFS_Efflux_Transporters"/>
</dbReference>
<feature type="transmembrane region" description="Helical" evidence="6">
    <location>
        <begin position="323"/>
        <end position="340"/>
    </location>
</feature>
<feature type="transmembrane region" description="Helical" evidence="6">
    <location>
        <begin position="186"/>
        <end position="205"/>
    </location>
</feature>
<feature type="transmembrane region" description="Helical" evidence="6">
    <location>
        <begin position="352"/>
        <end position="374"/>
    </location>
</feature>
<evidence type="ECO:0000256" key="6">
    <source>
        <dbReference type="SAM" id="Phobius"/>
    </source>
</evidence>
<feature type="transmembrane region" description="Helical" evidence="6">
    <location>
        <begin position="299"/>
        <end position="317"/>
    </location>
</feature>